<evidence type="ECO:0000313" key="1">
    <source>
        <dbReference type="EMBL" id="MCG4746048.1"/>
    </source>
</evidence>
<evidence type="ECO:0000313" key="2">
    <source>
        <dbReference type="EMBL" id="NSJ51281.1"/>
    </source>
</evidence>
<name>A0AAW5C1K2_9FIRM</name>
<dbReference type="RefSeq" id="WP_118708604.1">
    <property type="nucleotide sequence ID" value="NZ_BAABZL010000001.1"/>
</dbReference>
<evidence type="ECO:0000313" key="3">
    <source>
        <dbReference type="Proteomes" id="UP000669239"/>
    </source>
</evidence>
<proteinExistence type="predicted"/>
<dbReference type="Proteomes" id="UP001299608">
    <property type="component" value="Unassembled WGS sequence"/>
</dbReference>
<accession>A0AAW5C1K2</accession>
<keyword evidence="3" id="KW-1185">Reference proteome</keyword>
<evidence type="ECO:0000313" key="4">
    <source>
        <dbReference type="Proteomes" id="UP001299608"/>
    </source>
</evidence>
<dbReference type="EMBL" id="JAAITT010000038">
    <property type="protein sequence ID" value="NSJ51281.1"/>
    <property type="molecule type" value="Genomic_DNA"/>
</dbReference>
<dbReference type="Proteomes" id="UP000669239">
    <property type="component" value="Unassembled WGS sequence"/>
</dbReference>
<dbReference type="AlphaFoldDB" id="A0AAW5C1K2"/>
<reference evidence="2 3" key="1">
    <citation type="journal article" date="2020" name="Cell Host Microbe">
        <title>Functional and Genomic Variation between Human-Derived Isolates of Lachnospiraceae Reveals Inter- and Intra-Species Diversity.</title>
        <authorList>
            <person name="Sorbara M.T."/>
            <person name="Littmann E.R."/>
            <person name="Fontana E."/>
            <person name="Moody T.U."/>
            <person name="Kohout C.E."/>
            <person name="Gjonbalaj M."/>
            <person name="Eaton V."/>
            <person name="Seok R."/>
            <person name="Leiner I.M."/>
            <person name="Pamer E.G."/>
        </authorList>
    </citation>
    <scope>NUCLEOTIDE SEQUENCE [LARGE SCALE GENOMIC DNA]</scope>
    <source>
        <strain evidence="2 3">MSK.1.17</strain>
    </source>
</reference>
<comment type="caution">
    <text evidence="1">The sequence shown here is derived from an EMBL/GenBank/DDBJ whole genome shotgun (WGS) entry which is preliminary data.</text>
</comment>
<dbReference type="EMBL" id="JAKNGE010000012">
    <property type="protein sequence ID" value="MCG4746048.1"/>
    <property type="molecule type" value="Genomic_DNA"/>
</dbReference>
<gene>
    <name evidence="2" type="ORF">G5B36_21585</name>
    <name evidence="1" type="ORF">L0N08_11540</name>
</gene>
<organism evidence="1 4">
    <name type="scientific">Enterocloster aldenensis</name>
    <dbReference type="NCBI Taxonomy" id="358742"/>
    <lineage>
        <taxon>Bacteria</taxon>
        <taxon>Bacillati</taxon>
        <taxon>Bacillota</taxon>
        <taxon>Clostridia</taxon>
        <taxon>Lachnospirales</taxon>
        <taxon>Lachnospiraceae</taxon>
        <taxon>Enterocloster</taxon>
    </lineage>
</organism>
<protein>
    <submittedName>
        <fullName evidence="1">Uncharacterized protein</fullName>
    </submittedName>
</protein>
<reference evidence="2" key="2">
    <citation type="submission" date="2020-02" db="EMBL/GenBank/DDBJ databases">
        <authorList>
            <person name="Littmann E."/>
            <person name="Sorbara M."/>
        </authorList>
    </citation>
    <scope>NUCLEOTIDE SEQUENCE</scope>
    <source>
        <strain evidence="2">MSK.1.17</strain>
    </source>
</reference>
<sequence length="100" mass="11658">MKIMEISLAVAEEKQDKWYDEGHFKSMLTSLLEEGRYLQCRYEGNILILSEDAKAVFDESGNMLELYDLKRDAQKNLAGRKEAAELEFEMILLLSKFNME</sequence>
<dbReference type="GeneID" id="97209162"/>
<reference evidence="1" key="3">
    <citation type="submission" date="2022-01" db="EMBL/GenBank/DDBJ databases">
        <title>Collection of gut derived symbiotic bacterial strains cultured from healthy donors.</title>
        <authorList>
            <person name="Lin H."/>
            <person name="Kohout C."/>
            <person name="Waligurski E."/>
            <person name="Pamer E.G."/>
        </authorList>
    </citation>
    <scope>NUCLEOTIDE SEQUENCE</scope>
    <source>
        <strain evidence="1">DFI.6.55</strain>
    </source>
</reference>